<dbReference type="InterPro" id="IPR045767">
    <property type="entry name" value="DUF6134"/>
</dbReference>
<feature type="signal peptide" evidence="1">
    <location>
        <begin position="1"/>
        <end position="19"/>
    </location>
</feature>
<reference evidence="2 3" key="1">
    <citation type="submission" date="2021-03" db="EMBL/GenBank/DDBJ databases">
        <title>Fibrella sp. HMF5405 genome sequencing and assembly.</title>
        <authorList>
            <person name="Kang H."/>
            <person name="Kim H."/>
            <person name="Bae S."/>
            <person name="Joh K."/>
        </authorList>
    </citation>
    <scope>NUCLEOTIDE SEQUENCE [LARGE SCALE GENOMIC DNA]</scope>
    <source>
        <strain evidence="2 3">HMF5405</strain>
    </source>
</reference>
<keyword evidence="3" id="KW-1185">Reference proteome</keyword>
<dbReference type="Pfam" id="PF19630">
    <property type="entry name" value="DUF6134"/>
    <property type="match status" value="1"/>
</dbReference>
<sequence length="201" mass="23420">MRYVYFLLSLLVSCGWATAQSTPETHHYAIDIAGARIGTMTASRQQLPNNEVVYTQISDVQVNFLVYKLTIYYKVISRLKNGQLMLATVEAHTNKGNYSSRTEWVGTHYEINANQYKYERKATENRKIDFTISMMYFSEPSGRQRVYAEYFGDYFTLTPSPRPGYQAILADREDEYIYEKGRLVRVIKKNALKNFNIRLLD</sequence>
<accession>A0ABS3JN70</accession>
<gene>
    <name evidence="2" type="ORF">J2I46_22950</name>
</gene>
<evidence type="ECO:0000313" key="2">
    <source>
        <dbReference type="EMBL" id="MBO0951461.1"/>
    </source>
</evidence>
<evidence type="ECO:0000256" key="1">
    <source>
        <dbReference type="SAM" id="SignalP"/>
    </source>
</evidence>
<keyword evidence="1" id="KW-0732">Signal</keyword>
<dbReference type="EMBL" id="JAFMYW010000007">
    <property type="protein sequence ID" value="MBO0951461.1"/>
    <property type="molecule type" value="Genomic_DNA"/>
</dbReference>
<comment type="caution">
    <text evidence="2">The sequence shown here is derived from an EMBL/GenBank/DDBJ whole genome shotgun (WGS) entry which is preliminary data.</text>
</comment>
<dbReference type="RefSeq" id="WP_207331397.1">
    <property type="nucleotide sequence ID" value="NZ_JAFMYW010000007.1"/>
</dbReference>
<evidence type="ECO:0000313" key="3">
    <source>
        <dbReference type="Proteomes" id="UP000664628"/>
    </source>
</evidence>
<proteinExistence type="predicted"/>
<protein>
    <submittedName>
        <fullName evidence="2">Uncharacterized protein</fullName>
    </submittedName>
</protein>
<organism evidence="2 3">
    <name type="scientific">Fibrella forsythiae</name>
    <dbReference type="NCBI Taxonomy" id="2817061"/>
    <lineage>
        <taxon>Bacteria</taxon>
        <taxon>Pseudomonadati</taxon>
        <taxon>Bacteroidota</taxon>
        <taxon>Cytophagia</taxon>
        <taxon>Cytophagales</taxon>
        <taxon>Spirosomataceae</taxon>
        <taxon>Fibrella</taxon>
    </lineage>
</organism>
<feature type="chain" id="PRO_5047369271" evidence="1">
    <location>
        <begin position="20"/>
        <end position="201"/>
    </location>
</feature>
<dbReference type="Proteomes" id="UP000664628">
    <property type="component" value="Unassembled WGS sequence"/>
</dbReference>
<name>A0ABS3JN70_9BACT</name>